<dbReference type="AlphaFoldDB" id="R1CW74"/>
<dbReference type="GO" id="GO:0031167">
    <property type="term" value="P:rRNA methylation"/>
    <property type="evidence" value="ECO:0007669"/>
    <property type="project" value="InterPro"/>
</dbReference>
<dbReference type="EMBL" id="ARZA01000107">
    <property type="protein sequence ID" value="EOD00884.1"/>
    <property type="molecule type" value="Genomic_DNA"/>
</dbReference>
<gene>
    <name evidence="3" type="ORF">L21TH_1055</name>
</gene>
<accession>R1CW74</accession>
<dbReference type="InterPro" id="IPR004398">
    <property type="entry name" value="RNA_MeTrfase_RsmD"/>
</dbReference>
<dbReference type="Proteomes" id="UP000013378">
    <property type="component" value="Unassembled WGS sequence"/>
</dbReference>
<dbReference type="STRING" id="1304284.L21TH_1055"/>
<comment type="caution">
    <text evidence="3">The sequence shown here is derived from an EMBL/GenBank/DDBJ whole genome shotgun (WGS) entry which is preliminary data.</text>
</comment>
<dbReference type="SUPFAM" id="SSF53335">
    <property type="entry name" value="S-adenosyl-L-methionine-dependent methyltransferases"/>
    <property type="match status" value="1"/>
</dbReference>
<dbReference type="GO" id="GO:0008168">
    <property type="term" value="F:methyltransferase activity"/>
    <property type="evidence" value="ECO:0007669"/>
    <property type="project" value="UniProtKB-KW"/>
</dbReference>
<dbReference type="PATRIC" id="fig|1304284.3.peg.1033"/>
<keyword evidence="2 3" id="KW-0808">Transferase</keyword>
<dbReference type="Pfam" id="PF03602">
    <property type="entry name" value="Cons_hypoth95"/>
    <property type="match status" value="1"/>
</dbReference>
<dbReference type="PANTHER" id="PTHR43542">
    <property type="entry name" value="METHYLTRANSFERASE"/>
    <property type="match status" value="1"/>
</dbReference>
<proteinExistence type="predicted"/>
<evidence type="ECO:0000256" key="1">
    <source>
        <dbReference type="ARBA" id="ARBA00022603"/>
    </source>
</evidence>
<dbReference type="Gene3D" id="3.40.50.150">
    <property type="entry name" value="Vaccinia Virus protein VP39"/>
    <property type="match status" value="1"/>
</dbReference>
<sequence length="131" mass="15255">MGIEFLSRGAKQCYFVDSSQVSINTIKENLIKTKLNEQATVIKNNVLNVINKLQLNNVEFDYIFMDPPYKKRLEVDTLEKIYESNILRENGTIIVEHDTKTELDEKILGLELVDYRKYGRTSISFYRIGDV</sequence>
<dbReference type="eggNOG" id="COG0742">
    <property type="taxonomic scope" value="Bacteria"/>
</dbReference>
<evidence type="ECO:0000313" key="3">
    <source>
        <dbReference type="EMBL" id="EOD00884.1"/>
    </source>
</evidence>
<evidence type="ECO:0000313" key="4">
    <source>
        <dbReference type="Proteomes" id="UP000013378"/>
    </source>
</evidence>
<organism evidence="3 4">
    <name type="scientific">Caldisalinibacter kiritimatiensis</name>
    <dbReference type="NCBI Taxonomy" id="1304284"/>
    <lineage>
        <taxon>Bacteria</taxon>
        <taxon>Bacillati</taxon>
        <taxon>Bacillota</taxon>
        <taxon>Tissierellia</taxon>
        <taxon>Tissierellales</taxon>
        <taxon>Thermohalobacteraceae</taxon>
        <taxon>Caldisalinibacter</taxon>
    </lineage>
</organism>
<keyword evidence="4" id="KW-1185">Reference proteome</keyword>
<dbReference type="InterPro" id="IPR002052">
    <property type="entry name" value="DNA_methylase_N6_adenine_CS"/>
</dbReference>
<evidence type="ECO:0000256" key="2">
    <source>
        <dbReference type="ARBA" id="ARBA00022679"/>
    </source>
</evidence>
<name>R1CW74_9FIRM</name>
<dbReference type="PANTHER" id="PTHR43542:SF1">
    <property type="entry name" value="METHYLTRANSFERASE"/>
    <property type="match status" value="1"/>
</dbReference>
<keyword evidence="1 3" id="KW-0489">Methyltransferase</keyword>
<dbReference type="InterPro" id="IPR029063">
    <property type="entry name" value="SAM-dependent_MTases_sf"/>
</dbReference>
<dbReference type="PROSITE" id="PS00092">
    <property type="entry name" value="N6_MTASE"/>
    <property type="match status" value="1"/>
</dbReference>
<reference evidence="3 4" key="1">
    <citation type="journal article" date="2015" name="Geomicrobiol. J.">
        <title>Caldisalinibacter kiritimatiensis gen. nov., sp. nov., a moderately thermohalophilic thiosulfate-reducing bacterium from a hypersaline microbial mat.</title>
        <authorList>
            <person name="Ben Hania W."/>
            <person name="Joseph M."/>
            <person name="Fiebig A."/>
            <person name="Bunk B."/>
            <person name="Klenk H.-P."/>
            <person name="Fardeau M.-L."/>
            <person name="Spring S."/>
        </authorList>
    </citation>
    <scope>NUCLEOTIDE SEQUENCE [LARGE SCALE GENOMIC DNA]</scope>
    <source>
        <strain evidence="3 4">L21-TH-D2</strain>
    </source>
</reference>
<dbReference type="GO" id="GO:0003676">
    <property type="term" value="F:nucleic acid binding"/>
    <property type="evidence" value="ECO:0007669"/>
    <property type="project" value="InterPro"/>
</dbReference>
<protein>
    <submittedName>
        <fullName evidence="3">Ribosomal RNA small subunit methyltransferase D</fullName>
    </submittedName>
</protein>
<dbReference type="CDD" id="cd02440">
    <property type="entry name" value="AdoMet_MTases"/>
    <property type="match status" value="1"/>
</dbReference>